<dbReference type="CDD" id="cd14332">
    <property type="entry name" value="UBA_RuvA_C"/>
    <property type="match status" value="1"/>
</dbReference>
<keyword evidence="2 6" id="KW-0227">DNA damage</keyword>
<dbReference type="InterPro" id="IPR013849">
    <property type="entry name" value="DNA_helicase_Holl-junc_RuvA_I"/>
</dbReference>
<feature type="region of interest" description="Domain III" evidence="6">
    <location>
        <begin position="158"/>
        <end position="204"/>
    </location>
</feature>
<reference evidence="8 9" key="1">
    <citation type="submission" date="2016-11" db="EMBL/GenBank/DDBJ databases">
        <authorList>
            <person name="Jaros S."/>
            <person name="Januszkiewicz K."/>
            <person name="Wedrychowicz H."/>
        </authorList>
    </citation>
    <scope>NUCLEOTIDE SEQUENCE [LARGE SCALE GENOMIC DNA]</scope>
    <source>
        <strain evidence="8 9">DSM 17459</strain>
    </source>
</reference>
<dbReference type="InterPro" id="IPR003583">
    <property type="entry name" value="Hlx-hairpin-Hlx_DNA-bd_motif"/>
</dbReference>
<evidence type="ECO:0000256" key="2">
    <source>
        <dbReference type="ARBA" id="ARBA00022763"/>
    </source>
</evidence>
<comment type="caution">
    <text evidence="6">Lacks conserved residue(s) required for the propagation of feature annotation.</text>
</comment>
<keyword evidence="3 6" id="KW-0238">DNA-binding</keyword>
<dbReference type="GO" id="GO:0009379">
    <property type="term" value="C:Holliday junction helicase complex"/>
    <property type="evidence" value="ECO:0007669"/>
    <property type="project" value="InterPro"/>
</dbReference>
<name>A0A1M4WTS8_9CLOT</name>
<dbReference type="AlphaFoldDB" id="A0A1M4WTS8"/>
<dbReference type="Proteomes" id="UP000184245">
    <property type="component" value="Unassembled WGS sequence"/>
</dbReference>
<dbReference type="NCBIfam" id="TIGR00084">
    <property type="entry name" value="ruvA"/>
    <property type="match status" value="1"/>
</dbReference>
<dbReference type="RefSeq" id="WP_072850898.1">
    <property type="nucleotide sequence ID" value="NZ_FQVI01000007.1"/>
</dbReference>
<dbReference type="InterPro" id="IPR036267">
    <property type="entry name" value="RuvA_C_sf"/>
</dbReference>
<dbReference type="Pfam" id="PF14520">
    <property type="entry name" value="HHH_5"/>
    <property type="match status" value="1"/>
</dbReference>
<feature type="domain" description="Helix-hairpin-helix DNA-binding motif class 1" evidence="7">
    <location>
        <begin position="73"/>
        <end position="92"/>
    </location>
</feature>
<keyword evidence="8" id="KW-0547">Nucleotide-binding</keyword>
<protein>
    <recommendedName>
        <fullName evidence="6">Holliday junction branch migration complex subunit RuvA</fullName>
    </recommendedName>
</protein>
<keyword evidence="8" id="KW-0067">ATP-binding</keyword>
<keyword evidence="8" id="KW-0378">Hydrolase</keyword>
<dbReference type="Pfam" id="PF07499">
    <property type="entry name" value="RuvA_C"/>
    <property type="match status" value="1"/>
</dbReference>
<dbReference type="Pfam" id="PF01330">
    <property type="entry name" value="RuvA_N"/>
    <property type="match status" value="1"/>
</dbReference>
<dbReference type="InterPro" id="IPR010994">
    <property type="entry name" value="RuvA_2-like"/>
</dbReference>
<keyword evidence="5 6" id="KW-0234">DNA repair</keyword>
<dbReference type="OrthoDB" id="5293449at2"/>
<dbReference type="GO" id="GO:0005524">
    <property type="term" value="F:ATP binding"/>
    <property type="evidence" value="ECO:0007669"/>
    <property type="project" value="InterPro"/>
</dbReference>
<keyword evidence="4 6" id="KW-0233">DNA recombination</keyword>
<dbReference type="Gene3D" id="2.40.50.140">
    <property type="entry name" value="Nucleic acid-binding proteins"/>
    <property type="match status" value="1"/>
</dbReference>
<dbReference type="GO" id="GO:0048476">
    <property type="term" value="C:Holliday junction resolvase complex"/>
    <property type="evidence" value="ECO:0007669"/>
    <property type="project" value="UniProtKB-UniRule"/>
</dbReference>
<evidence type="ECO:0000313" key="8">
    <source>
        <dbReference type="EMBL" id="SHE84463.1"/>
    </source>
</evidence>
<keyword evidence="1 6" id="KW-0963">Cytoplasm</keyword>
<feature type="region of interest" description="Domain I" evidence="6">
    <location>
        <begin position="1"/>
        <end position="64"/>
    </location>
</feature>
<dbReference type="GO" id="GO:0005737">
    <property type="term" value="C:cytoplasm"/>
    <property type="evidence" value="ECO:0007669"/>
    <property type="project" value="UniProtKB-SubCell"/>
</dbReference>
<dbReference type="EMBL" id="FQVI01000007">
    <property type="protein sequence ID" value="SHE84463.1"/>
    <property type="molecule type" value="Genomic_DNA"/>
</dbReference>
<comment type="subcellular location">
    <subcellularLocation>
        <location evidence="6">Cytoplasm</location>
    </subcellularLocation>
</comment>
<comment type="domain">
    <text evidence="6">Has three domains with a flexible linker between the domains II and III and assumes an 'L' shape. Domain III is highly mobile and contacts RuvB.</text>
</comment>
<proteinExistence type="inferred from homology"/>
<dbReference type="InterPro" id="IPR012340">
    <property type="entry name" value="NA-bd_OB-fold"/>
</dbReference>
<dbReference type="InterPro" id="IPR011114">
    <property type="entry name" value="RuvA_C"/>
</dbReference>
<gene>
    <name evidence="6" type="primary">ruvA</name>
    <name evidence="8" type="ORF">SAMN02745158_01713</name>
</gene>
<evidence type="ECO:0000256" key="5">
    <source>
        <dbReference type="ARBA" id="ARBA00023204"/>
    </source>
</evidence>
<dbReference type="GO" id="GO:0009378">
    <property type="term" value="F:four-way junction helicase activity"/>
    <property type="evidence" value="ECO:0007669"/>
    <property type="project" value="InterPro"/>
</dbReference>
<organism evidence="8 9">
    <name type="scientific">Lactonifactor longoviformis DSM 17459</name>
    <dbReference type="NCBI Taxonomy" id="1122155"/>
    <lineage>
        <taxon>Bacteria</taxon>
        <taxon>Bacillati</taxon>
        <taxon>Bacillota</taxon>
        <taxon>Clostridia</taxon>
        <taxon>Eubacteriales</taxon>
        <taxon>Clostridiaceae</taxon>
        <taxon>Lactonifactor</taxon>
    </lineage>
</organism>
<keyword evidence="9" id="KW-1185">Reference proteome</keyword>
<comment type="similarity">
    <text evidence="6">Belongs to the RuvA family.</text>
</comment>
<dbReference type="GO" id="GO:0006281">
    <property type="term" value="P:DNA repair"/>
    <property type="evidence" value="ECO:0007669"/>
    <property type="project" value="UniProtKB-UniRule"/>
</dbReference>
<evidence type="ECO:0000259" key="7">
    <source>
        <dbReference type="SMART" id="SM00278"/>
    </source>
</evidence>
<feature type="domain" description="Helix-hairpin-helix DNA-binding motif class 1" evidence="7">
    <location>
        <begin position="108"/>
        <end position="127"/>
    </location>
</feature>
<dbReference type="GO" id="GO:0000400">
    <property type="term" value="F:four-way junction DNA binding"/>
    <property type="evidence" value="ECO:0007669"/>
    <property type="project" value="UniProtKB-UniRule"/>
</dbReference>
<dbReference type="GO" id="GO:0006310">
    <property type="term" value="P:DNA recombination"/>
    <property type="evidence" value="ECO:0007669"/>
    <property type="project" value="UniProtKB-UniRule"/>
</dbReference>
<evidence type="ECO:0000256" key="1">
    <source>
        <dbReference type="ARBA" id="ARBA00022490"/>
    </source>
</evidence>
<dbReference type="SUPFAM" id="SSF46929">
    <property type="entry name" value="DNA helicase RuvA subunit, C-terminal domain"/>
    <property type="match status" value="1"/>
</dbReference>
<evidence type="ECO:0000256" key="3">
    <source>
        <dbReference type="ARBA" id="ARBA00023125"/>
    </source>
</evidence>
<dbReference type="STRING" id="1122155.SAMN02745158_01713"/>
<dbReference type="InterPro" id="IPR000085">
    <property type="entry name" value="RuvA"/>
</dbReference>
<evidence type="ECO:0000256" key="4">
    <source>
        <dbReference type="ARBA" id="ARBA00023172"/>
    </source>
</evidence>
<sequence>MIAFIKGEVIEVQENKIILESSQIGYNIFMPGSTLDGMLHPGDEVKIYTYLNVREDAMQLYGFLTKDDLNTFQLLLGVNGIGPKGALGILSGITADELRFAVLSDDAATIAKAPGIGKKTAQKLILELKDKLNLEDAFEQKLSSRQTARGELPGSGDASKEAVQALVALGYSSTDALRAVKLVEGAREMSVEEILKQSLKKMHI</sequence>
<dbReference type="SUPFAM" id="SSF47781">
    <property type="entry name" value="RuvA domain 2-like"/>
    <property type="match status" value="1"/>
</dbReference>
<dbReference type="SMART" id="SM00278">
    <property type="entry name" value="HhH1"/>
    <property type="match status" value="2"/>
</dbReference>
<dbReference type="HAMAP" id="MF_00031">
    <property type="entry name" value="DNA_HJ_migration_RuvA"/>
    <property type="match status" value="1"/>
</dbReference>
<comment type="subunit">
    <text evidence="6">Homotetramer. Forms an RuvA(8)-RuvB(12)-Holliday junction (HJ) complex. HJ DNA is sandwiched between 2 RuvA tetramers; dsDNA enters through RuvA and exits via RuvB. An RuvB hexamer assembles on each DNA strand where it exits the tetramer. Each RuvB hexamer is contacted by two RuvA subunits (via domain III) on 2 adjacent RuvB subunits; this complex drives branch migration. In the full resolvosome a probable DNA-RuvA(4)-RuvB(12)-RuvC(2) complex forms which resolves the HJ.</text>
</comment>
<comment type="function">
    <text evidence="6">The RuvA-RuvB-RuvC complex processes Holliday junction (HJ) DNA during genetic recombination and DNA repair, while the RuvA-RuvB complex plays an important role in the rescue of blocked DNA replication forks via replication fork reversal (RFR). RuvA specifically binds to HJ cruciform DNA, conferring on it an open structure. The RuvB hexamer acts as an ATP-dependent pump, pulling dsDNA into and through the RuvAB complex. HJ branch migration allows RuvC to scan DNA until it finds its consensus sequence, where it cleaves and resolves the cruciform DNA.</text>
</comment>
<dbReference type="Gene3D" id="1.10.8.10">
    <property type="entry name" value="DNA helicase RuvA subunit, C-terminal domain"/>
    <property type="match status" value="1"/>
</dbReference>
<keyword evidence="8" id="KW-0347">Helicase</keyword>
<dbReference type="Gene3D" id="1.10.150.20">
    <property type="entry name" value="5' to 3' exonuclease, C-terminal subdomain"/>
    <property type="match status" value="1"/>
</dbReference>
<accession>A0A1M4WTS8</accession>
<evidence type="ECO:0000313" key="9">
    <source>
        <dbReference type="Proteomes" id="UP000184245"/>
    </source>
</evidence>
<dbReference type="SUPFAM" id="SSF50249">
    <property type="entry name" value="Nucleic acid-binding proteins"/>
    <property type="match status" value="1"/>
</dbReference>
<evidence type="ECO:0000256" key="6">
    <source>
        <dbReference type="HAMAP-Rule" id="MF_00031"/>
    </source>
</evidence>